<dbReference type="RefSeq" id="WP_033212671.1">
    <property type="nucleotide sequence ID" value="NZ_LGUP01000148.1"/>
</dbReference>
<dbReference type="PATRIC" id="fig|1938.6.peg.3675"/>
<dbReference type="AlphaFoldDB" id="A0A0L8KJ45"/>
<organism evidence="1 2">
    <name type="scientific">Streptomyces viridochromogenes</name>
    <dbReference type="NCBI Taxonomy" id="1938"/>
    <lineage>
        <taxon>Bacteria</taxon>
        <taxon>Bacillati</taxon>
        <taxon>Actinomycetota</taxon>
        <taxon>Actinomycetes</taxon>
        <taxon>Kitasatosporales</taxon>
        <taxon>Streptomycetaceae</taxon>
        <taxon>Streptomyces</taxon>
    </lineage>
</organism>
<dbReference type="Proteomes" id="UP000037023">
    <property type="component" value="Unassembled WGS sequence"/>
</dbReference>
<name>A0A0L8KJ45_STRVR</name>
<protein>
    <submittedName>
        <fullName evidence="1">Uncharacterized protein</fullName>
    </submittedName>
</protein>
<dbReference type="EMBL" id="LGUP01000148">
    <property type="protein sequence ID" value="KOG25915.1"/>
    <property type="molecule type" value="Genomic_DNA"/>
</dbReference>
<comment type="caution">
    <text evidence="1">The sequence shown here is derived from an EMBL/GenBank/DDBJ whole genome shotgun (WGS) entry which is preliminary data.</text>
</comment>
<gene>
    <name evidence="1" type="ORF">ADK34_17000</name>
</gene>
<sequence length="273" mass="30451">MSEKLTGITVTAIRTHFVVTAMRGLAEYLSPEDTQRLKINSGEHLAAILMTAVLGRTPVGVEPAGGPDLVFAPVEEDAEPAVVIEIKSLPGSVPGGIRKFQADLGRSDDEEVEPVFTTEVVGINDVVRTYAMPQITKAAEQLGKKVPPATELDFKVVKQVFIVSHVLDHMPKEGLETFGIMAQTLDPLPDLGEIDDVWLLFAPDRLMRWSVGAAKWQNYIFGEWADDGINEWDLFEDYDHELTFLQNVEREYLRLIGREGGSPFLFHLNYDRE</sequence>
<reference evidence="1 2" key="1">
    <citation type="submission" date="2015-06" db="EMBL/GenBank/DDBJ databases">
        <authorList>
            <person name="Hoefler B.C."/>
            <person name="Straight P.D."/>
        </authorList>
    </citation>
    <scope>NUCLEOTIDE SEQUENCE [LARGE SCALE GENOMIC DNA]</scope>
    <source>
        <strain evidence="1 2">NRRL 3427</strain>
    </source>
</reference>
<evidence type="ECO:0000313" key="2">
    <source>
        <dbReference type="Proteomes" id="UP000037023"/>
    </source>
</evidence>
<proteinExistence type="predicted"/>
<evidence type="ECO:0000313" key="1">
    <source>
        <dbReference type="EMBL" id="KOG25915.1"/>
    </source>
</evidence>
<dbReference type="OrthoDB" id="3383597at2"/>
<accession>A0A0L8KJ45</accession>